<evidence type="ECO:0000313" key="1">
    <source>
        <dbReference type="EMBL" id="OWK58746.1"/>
    </source>
</evidence>
<comment type="caution">
    <text evidence="1">The sequence shown here is derived from an EMBL/GenBank/DDBJ whole genome shotgun (WGS) entry which is preliminary data.</text>
</comment>
<sequence length="48" mass="5697">MLCSVRKTIQEWALQELWKKSQVCNTGKCCRRRKLWGFYTYPVAEAGE</sequence>
<organism evidence="1 2">
    <name type="scientific">Lonchura striata</name>
    <name type="common">white-rumped munia</name>
    <dbReference type="NCBI Taxonomy" id="40157"/>
    <lineage>
        <taxon>Eukaryota</taxon>
        <taxon>Metazoa</taxon>
        <taxon>Chordata</taxon>
        <taxon>Craniata</taxon>
        <taxon>Vertebrata</taxon>
        <taxon>Euteleostomi</taxon>
        <taxon>Archelosauria</taxon>
        <taxon>Archosauria</taxon>
        <taxon>Dinosauria</taxon>
        <taxon>Saurischia</taxon>
        <taxon>Theropoda</taxon>
        <taxon>Coelurosauria</taxon>
        <taxon>Aves</taxon>
        <taxon>Neognathae</taxon>
        <taxon>Neoaves</taxon>
        <taxon>Telluraves</taxon>
        <taxon>Australaves</taxon>
        <taxon>Passeriformes</taxon>
        <taxon>Passeroidea</taxon>
        <taxon>Estrildidae</taxon>
        <taxon>Estrildinae</taxon>
        <taxon>Lonchura</taxon>
    </lineage>
</organism>
<protein>
    <submittedName>
        <fullName evidence="1">Uncharacterized protein</fullName>
    </submittedName>
</protein>
<accession>A0A218UYQ0</accession>
<reference evidence="1 2" key="1">
    <citation type="submission" date="2017-05" db="EMBL/GenBank/DDBJ databases">
        <title>Genome of assembly of the Bengalese finch, Lonchura striata domestica.</title>
        <authorList>
            <person name="Colquitt B.M."/>
            <person name="Brainard M.S."/>
        </authorList>
    </citation>
    <scope>NUCLEOTIDE SEQUENCE [LARGE SCALE GENOMIC DNA]</scope>
    <source>
        <strain evidence="1">White83orange57</strain>
    </source>
</reference>
<dbReference type="EMBL" id="MUZQ01000092">
    <property type="protein sequence ID" value="OWK58746.1"/>
    <property type="molecule type" value="Genomic_DNA"/>
</dbReference>
<evidence type="ECO:0000313" key="2">
    <source>
        <dbReference type="Proteomes" id="UP000197619"/>
    </source>
</evidence>
<name>A0A218UYQ0_9PASE</name>
<proteinExistence type="predicted"/>
<dbReference type="Proteomes" id="UP000197619">
    <property type="component" value="Unassembled WGS sequence"/>
</dbReference>
<keyword evidence="2" id="KW-1185">Reference proteome</keyword>
<dbReference type="AlphaFoldDB" id="A0A218UYQ0"/>
<gene>
    <name evidence="1" type="ORF">RLOC_00015086</name>
</gene>